<organism evidence="2 3">
    <name type="scientific">Plantactinospora siamensis</name>
    <dbReference type="NCBI Taxonomy" id="555372"/>
    <lineage>
        <taxon>Bacteria</taxon>
        <taxon>Bacillati</taxon>
        <taxon>Actinomycetota</taxon>
        <taxon>Actinomycetes</taxon>
        <taxon>Micromonosporales</taxon>
        <taxon>Micromonosporaceae</taxon>
        <taxon>Plantactinospora</taxon>
    </lineage>
</organism>
<keyword evidence="1" id="KW-0732">Signal</keyword>
<dbReference type="RefSeq" id="WP_377341354.1">
    <property type="nucleotide sequence ID" value="NZ_JBHLUE010000017.1"/>
</dbReference>
<keyword evidence="3" id="KW-1185">Reference proteome</keyword>
<dbReference type="Proteomes" id="UP001589894">
    <property type="component" value="Unassembled WGS sequence"/>
</dbReference>
<evidence type="ECO:0000313" key="2">
    <source>
        <dbReference type="EMBL" id="MFC0566560.1"/>
    </source>
</evidence>
<proteinExistence type="predicted"/>
<comment type="caution">
    <text evidence="2">The sequence shown here is derived from an EMBL/GenBank/DDBJ whole genome shotgun (WGS) entry which is preliminary data.</text>
</comment>
<name>A0ABV6P0K8_9ACTN</name>
<feature type="chain" id="PRO_5045612450" evidence="1">
    <location>
        <begin position="27"/>
        <end position="228"/>
    </location>
</feature>
<feature type="signal peptide" evidence="1">
    <location>
        <begin position="1"/>
        <end position="26"/>
    </location>
</feature>
<protein>
    <submittedName>
        <fullName evidence="2">Tat pathway signal sequence domain protein</fullName>
    </submittedName>
</protein>
<dbReference type="EMBL" id="JBHLUE010000017">
    <property type="protein sequence ID" value="MFC0566560.1"/>
    <property type="molecule type" value="Genomic_DNA"/>
</dbReference>
<reference evidence="2 3" key="1">
    <citation type="submission" date="2024-09" db="EMBL/GenBank/DDBJ databases">
        <authorList>
            <person name="Sun Q."/>
            <person name="Mori K."/>
        </authorList>
    </citation>
    <scope>NUCLEOTIDE SEQUENCE [LARGE SCALE GENOMIC DNA]</scope>
    <source>
        <strain evidence="2 3">TBRC 2205</strain>
    </source>
</reference>
<sequence>MQRYGRLAAVAAGTLLAVVAAGPAVAAGGSTQAVDVLTYGSAGGTNVPVGDVANASLKTGTTANFYSSATGTTGIKCSASSFSATITANPPAPGTATESLTSQTFTASSCTSNVIGTTGVASITVGNLPYATTVASGGTVKITGTAAKPIQTTIVLKTLLGNITCAYQANGNTLTGAASNASLSISFTNQQFNRTSGPGTCFANGYFTASYGPITDVSRTGSPNIYVN</sequence>
<evidence type="ECO:0000313" key="3">
    <source>
        <dbReference type="Proteomes" id="UP001589894"/>
    </source>
</evidence>
<accession>A0ABV6P0K8</accession>
<gene>
    <name evidence="2" type="ORF">ACFFHU_20770</name>
</gene>
<evidence type="ECO:0000256" key="1">
    <source>
        <dbReference type="SAM" id="SignalP"/>
    </source>
</evidence>